<evidence type="ECO:0000256" key="2">
    <source>
        <dbReference type="ARBA" id="ARBA00022759"/>
    </source>
</evidence>
<keyword evidence="4" id="KW-0732">Signal</keyword>
<evidence type="ECO:0000256" key="1">
    <source>
        <dbReference type="ARBA" id="ARBA00022722"/>
    </source>
</evidence>
<dbReference type="Pfam" id="PF00565">
    <property type="entry name" value="SNase"/>
    <property type="match status" value="1"/>
</dbReference>
<dbReference type="EMBL" id="CP014229">
    <property type="protein sequence ID" value="AMD90296.1"/>
    <property type="molecule type" value="Genomic_DNA"/>
</dbReference>
<dbReference type="GO" id="GO:0016787">
    <property type="term" value="F:hydrolase activity"/>
    <property type="evidence" value="ECO:0007669"/>
    <property type="project" value="UniProtKB-KW"/>
</dbReference>
<feature type="chain" id="PRO_5007067480" description="TNase-like domain-containing protein" evidence="4">
    <location>
        <begin position="20"/>
        <end position="161"/>
    </location>
</feature>
<evidence type="ECO:0000313" key="6">
    <source>
        <dbReference type="EMBL" id="AMD90296.1"/>
    </source>
</evidence>
<dbReference type="PROSITE" id="PS50830">
    <property type="entry name" value="TNASE_3"/>
    <property type="match status" value="1"/>
</dbReference>
<evidence type="ECO:0000313" key="7">
    <source>
        <dbReference type="Proteomes" id="UP000069241"/>
    </source>
</evidence>
<gene>
    <name evidence="6" type="ORF">AXF13_09265</name>
</gene>
<protein>
    <recommendedName>
        <fullName evidence="5">TNase-like domain-containing protein</fullName>
    </recommendedName>
</protein>
<dbReference type="PANTHER" id="PTHR12302">
    <property type="entry name" value="EBNA2 BINDING PROTEIN P100"/>
    <property type="match status" value="1"/>
</dbReference>
<dbReference type="AlphaFoldDB" id="A0A0X8JKC8"/>
<dbReference type="SUPFAM" id="SSF50199">
    <property type="entry name" value="Staphylococcal nuclease"/>
    <property type="match status" value="1"/>
</dbReference>
<name>A0A0X8JKC8_9BACT</name>
<evidence type="ECO:0000256" key="3">
    <source>
        <dbReference type="ARBA" id="ARBA00022801"/>
    </source>
</evidence>
<feature type="signal peptide" evidence="4">
    <location>
        <begin position="1"/>
        <end position="19"/>
    </location>
</feature>
<dbReference type="PANTHER" id="PTHR12302:SF3">
    <property type="entry name" value="SERINE_THREONINE-PROTEIN KINASE 31"/>
    <property type="match status" value="1"/>
</dbReference>
<organism evidence="6 7">
    <name type="scientific">Desulfovibrio fairfieldensis</name>
    <dbReference type="NCBI Taxonomy" id="44742"/>
    <lineage>
        <taxon>Bacteria</taxon>
        <taxon>Pseudomonadati</taxon>
        <taxon>Thermodesulfobacteriota</taxon>
        <taxon>Desulfovibrionia</taxon>
        <taxon>Desulfovibrionales</taxon>
        <taxon>Desulfovibrionaceae</taxon>
        <taxon>Desulfovibrio</taxon>
    </lineage>
</organism>
<dbReference type="InterPro" id="IPR016071">
    <property type="entry name" value="Staphylococal_nuclease_OB-fold"/>
</dbReference>
<keyword evidence="3" id="KW-0378">Hydrolase</keyword>
<accession>A0A0X8JKC8</accession>
<sequence length="161" mass="18077">MRLLIFICIFILNVTQALAWTGEVVGVHDGDSITVRRADTGKTAKVRIYGVDCPELGQPYGDKARDLTARVLLGKTVQVIPAQKARSYKRVVGGIVLLGDMLVLQDALVSSGLAWVDDRYCKLAVCDLWRLHQREARAAGRGLWKNKNPVPPWTWRRMKHK</sequence>
<dbReference type="Gene3D" id="2.40.50.90">
    <property type="match status" value="1"/>
</dbReference>
<keyword evidence="1" id="KW-0540">Nuclease</keyword>
<dbReference type="KEGG" id="dfi:AXF13_09265"/>
<reference evidence="7" key="1">
    <citation type="submission" date="2016-02" db="EMBL/GenBank/DDBJ databases">
        <authorList>
            <person name="Holder M.E."/>
            <person name="Ajami N.J."/>
            <person name="Petrosino J.F."/>
        </authorList>
    </citation>
    <scope>NUCLEOTIDE SEQUENCE [LARGE SCALE GENOMIC DNA]</scope>
    <source>
        <strain evidence="7">CCUG 45958</strain>
    </source>
</reference>
<keyword evidence="2" id="KW-0255">Endonuclease</keyword>
<evidence type="ECO:0000259" key="5">
    <source>
        <dbReference type="PROSITE" id="PS50830"/>
    </source>
</evidence>
<dbReference type="SMART" id="SM00318">
    <property type="entry name" value="SNc"/>
    <property type="match status" value="1"/>
</dbReference>
<feature type="domain" description="TNase-like" evidence="5">
    <location>
        <begin position="18"/>
        <end position="146"/>
    </location>
</feature>
<evidence type="ECO:0000256" key="4">
    <source>
        <dbReference type="SAM" id="SignalP"/>
    </source>
</evidence>
<dbReference type="InterPro" id="IPR035437">
    <property type="entry name" value="SNase_OB-fold_sf"/>
</dbReference>
<proteinExistence type="predicted"/>
<dbReference type="STRING" id="44742.AXF13_09265"/>
<dbReference type="GO" id="GO:0004519">
    <property type="term" value="F:endonuclease activity"/>
    <property type="evidence" value="ECO:0007669"/>
    <property type="project" value="UniProtKB-KW"/>
</dbReference>
<dbReference type="Proteomes" id="UP000069241">
    <property type="component" value="Chromosome"/>
</dbReference>
<keyword evidence="7" id="KW-1185">Reference proteome</keyword>